<dbReference type="AlphaFoldDB" id="A0A396HNW9"/>
<evidence type="ECO:0000313" key="1">
    <source>
        <dbReference type="EMBL" id="RHN52557.1"/>
    </source>
</evidence>
<reference evidence="1" key="1">
    <citation type="journal article" date="2018" name="Nat. Plants">
        <title>Whole-genome landscape of Medicago truncatula symbiotic genes.</title>
        <authorList>
            <person name="Pecrix Y."/>
            <person name="Gamas P."/>
            <person name="Carrere S."/>
        </authorList>
    </citation>
    <scope>NUCLEOTIDE SEQUENCE</scope>
    <source>
        <tissue evidence="1">Leaves</tissue>
    </source>
</reference>
<dbReference type="EMBL" id="PSQE01000006">
    <property type="protein sequence ID" value="RHN52557.1"/>
    <property type="molecule type" value="Genomic_DNA"/>
</dbReference>
<accession>A0A396HNW9</accession>
<organism evidence="1">
    <name type="scientific">Medicago truncatula</name>
    <name type="common">Barrel medic</name>
    <name type="synonym">Medicago tribuloides</name>
    <dbReference type="NCBI Taxonomy" id="3880"/>
    <lineage>
        <taxon>Eukaryota</taxon>
        <taxon>Viridiplantae</taxon>
        <taxon>Streptophyta</taxon>
        <taxon>Embryophyta</taxon>
        <taxon>Tracheophyta</taxon>
        <taxon>Spermatophyta</taxon>
        <taxon>Magnoliopsida</taxon>
        <taxon>eudicotyledons</taxon>
        <taxon>Gunneridae</taxon>
        <taxon>Pentapetalae</taxon>
        <taxon>rosids</taxon>
        <taxon>fabids</taxon>
        <taxon>Fabales</taxon>
        <taxon>Fabaceae</taxon>
        <taxon>Papilionoideae</taxon>
        <taxon>50 kb inversion clade</taxon>
        <taxon>NPAAA clade</taxon>
        <taxon>Hologalegina</taxon>
        <taxon>IRL clade</taxon>
        <taxon>Trifolieae</taxon>
        <taxon>Medicago</taxon>
    </lineage>
</organism>
<dbReference type="Gramene" id="rna37248">
    <property type="protein sequence ID" value="RHN52557.1"/>
    <property type="gene ID" value="gene37248"/>
</dbReference>
<name>A0A396HNW9_MEDTR</name>
<comment type="caution">
    <text evidence="1">The sequence shown here is derived from an EMBL/GenBank/DDBJ whole genome shotgun (WGS) entry which is preliminary data.</text>
</comment>
<protein>
    <submittedName>
        <fullName evidence="1">Uncharacterized protein</fullName>
    </submittedName>
</protein>
<sequence length="58" mass="7192">MRDHARIFLDVICNKFYDIDCPKHIICFILRDFLYHNYEKTMDNHFGIEGGWWRQKDI</sequence>
<gene>
    <name evidence="1" type="ORF">MtrunA17_Chr6g0481841</name>
</gene>
<proteinExistence type="predicted"/>
<dbReference type="Proteomes" id="UP000265566">
    <property type="component" value="Chromosome 6"/>
</dbReference>